<feature type="chain" id="PRO_5034477599" evidence="2">
    <location>
        <begin position="21"/>
        <end position="236"/>
    </location>
</feature>
<name>A0A8H6YXG0_9AGAR</name>
<dbReference type="SUPFAM" id="SSF57180">
    <property type="entry name" value="Cellulose-binding domain"/>
    <property type="match status" value="1"/>
</dbReference>
<accession>A0A8H6YXG0</accession>
<keyword evidence="2" id="KW-0732">Signal</keyword>
<dbReference type="EMBL" id="JACAZH010000006">
    <property type="protein sequence ID" value="KAF7366727.1"/>
    <property type="molecule type" value="Genomic_DNA"/>
</dbReference>
<evidence type="ECO:0000313" key="3">
    <source>
        <dbReference type="EMBL" id="KAF7366727.1"/>
    </source>
</evidence>
<comment type="caution">
    <text evidence="3">The sequence shown here is derived from an EMBL/GenBank/DDBJ whole genome shotgun (WGS) entry which is preliminary data.</text>
</comment>
<feature type="region of interest" description="Disordered" evidence="1">
    <location>
        <begin position="72"/>
        <end position="102"/>
    </location>
</feature>
<dbReference type="GO" id="GO:0005975">
    <property type="term" value="P:carbohydrate metabolic process"/>
    <property type="evidence" value="ECO:0007669"/>
    <property type="project" value="InterPro"/>
</dbReference>
<gene>
    <name evidence="3" type="ORF">MSAN_00930800</name>
</gene>
<proteinExistence type="predicted"/>
<sequence>MAKSLYLSAFAAFVVCGVSAQTQYGQAGQVQHIFDVDRELAPTSVLGGTTCPTNWTCTVLNAYYSQCLPGSATTTTPTTTISTTSTRTTSTTSTGTAPTGTPTTLMPGWSFVRAVEDPEFHKYLMSQTPGTSSTAVLGDYTLAPQFQVVSGQLIQYTGGTNLYAIVEPPANSSVTKLGLHWATTPDTLGTWSSPTVVRQQTNAWLVCPSGTALNVYINLGCSDETLNAYTGATAVP</sequence>
<dbReference type="InterPro" id="IPR035971">
    <property type="entry name" value="CBD_sf"/>
</dbReference>
<feature type="signal peptide" evidence="2">
    <location>
        <begin position="1"/>
        <end position="20"/>
    </location>
</feature>
<dbReference type="Proteomes" id="UP000623467">
    <property type="component" value="Unassembled WGS sequence"/>
</dbReference>
<dbReference type="OrthoDB" id="2119228at2759"/>
<keyword evidence="4" id="KW-1185">Reference proteome</keyword>
<protein>
    <submittedName>
        <fullName evidence="3">Carbohydrate-binding module family 1 protein</fullName>
    </submittedName>
</protein>
<dbReference type="GO" id="GO:0005576">
    <property type="term" value="C:extracellular region"/>
    <property type="evidence" value="ECO:0007669"/>
    <property type="project" value="InterPro"/>
</dbReference>
<reference evidence="3" key="1">
    <citation type="submission" date="2020-05" db="EMBL/GenBank/DDBJ databases">
        <title>Mycena genomes resolve the evolution of fungal bioluminescence.</title>
        <authorList>
            <person name="Tsai I.J."/>
        </authorList>
    </citation>
    <scope>NUCLEOTIDE SEQUENCE</scope>
    <source>
        <strain evidence="3">160909Yilan</strain>
    </source>
</reference>
<dbReference type="GO" id="GO:0030248">
    <property type="term" value="F:cellulose binding"/>
    <property type="evidence" value="ECO:0007669"/>
    <property type="project" value="InterPro"/>
</dbReference>
<organism evidence="3 4">
    <name type="scientific">Mycena sanguinolenta</name>
    <dbReference type="NCBI Taxonomy" id="230812"/>
    <lineage>
        <taxon>Eukaryota</taxon>
        <taxon>Fungi</taxon>
        <taxon>Dikarya</taxon>
        <taxon>Basidiomycota</taxon>
        <taxon>Agaricomycotina</taxon>
        <taxon>Agaricomycetes</taxon>
        <taxon>Agaricomycetidae</taxon>
        <taxon>Agaricales</taxon>
        <taxon>Marasmiineae</taxon>
        <taxon>Mycenaceae</taxon>
        <taxon>Mycena</taxon>
    </lineage>
</organism>
<evidence type="ECO:0000256" key="2">
    <source>
        <dbReference type="SAM" id="SignalP"/>
    </source>
</evidence>
<evidence type="ECO:0000313" key="4">
    <source>
        <dbReference type="Proteomes" id="UP000623467"/>
    </source>
</evidence>
<dbReference type="AlphaFoldDB" id="A0A8H6YXG0"/>
<evidence type="ECO:0000256" key="1">
    <source>
        <dbReference type="SAM" id="MobiDB-lite"/>
    </source>
</evidence>